<proteinExistence type="inferred from homology"/>
<reference evidence="4 5" key="1">
    <citation type="submission" date="2020-12" db="EMBL/GenBank/DDBJ databases">
        <title>Concerted genomic and epigenomic changes stabilize Arabidopsis allopolyploids.</title>
        <authorList>
            <person name="Chen Z."/>
        </authorList>
    </citation>
    <scope>NUCLEOTIDE SEQUENCE [LARGE SCALE GENOMIC DNA]</scope>
    <source>
        <strain evidence="4">Allo738</strain>
        <tissue evidence="4">Leaf</tissue>
    </source>
</reference>
<protein>
    <submittedName>
        <fullName evidence="4">Jacalin-like lectin domain</fullName>
    </submittedName>
</protein>
<dbReference type="Proteomes" id="UP000694240">
    <property type="component" value="Chromosome 13"/>
</dbReference>
<dbReference type="AlphaFoldDB" id="A0A8T1XQX9"/>
<evidence type="ECO:0000313" key="5">
    <source>
        <dbReference type="Proteomes" id="UP000694240"/>
    </source>
</evidence>
<evidence type="ECO:0000256" key="2">
    <source>
        <dbReference type="ARBA" id="ARBA00022734"/>
    </source>
</evidence>
<name>A0A8T1XQX9_9BRAS</name>
<dbReference type="Pfam" id="PF01419">
    <property type="entry name" value="Jacalin"/>
    <property type="match status" value="4"/>
</dbReference>
<comment type="similarity">
    <text evidence="1">Belongs to the jacalin lectin family.</text>
</comment>
<keyword evidence="5" id="KW-1185">Reference proteome</keyword>
<dbReference type="SMART" id="SM00915">
    <property type="entry name" value="Jacalin"/>
    <property type="match status" value="4"/>
</dbReference>
<dbReference type="EMBL" id="JAEFBK010000013">
    <property type="protein sequence ID" value="KAG7533621.1"/>
    <property type="molecule type" value="Genomic_DNA"/>
</dbReference>
<evidence type="ECO:0000256" key="1">
    <source>
        <dbReference type="ARBA" id="ARBA00006568"/>
    </source>
</evidence>
<dbReference type="InterPro" id="IPR001229">
    <property type="entry name" value="Jacalin-like_lectin_dom"/>
</dbReference>
<feature type="domain" description="Jacalin-type lectin" evidence="3">
    <location>
        <begin position="444"/>
        <end position="590"/>
    </location>
</feature>
<feature type="domain" description="Jacalin-type lectin" evidence="3">
    <location>
        <begin position="2"/>
        <end position="145"/>
    </location>
</feature>
<feature type="domain" description="Jacalin-type lectin" evidence="3">
    <location>
        <begin position="295"/>
        <end position="437"/>
    </location>
</feature>
<comment type="caution">
    <text evidence="4">The sequence shown here is derived from an EMBL/GenBank/DDBJ whole genome shotgun (WGS) entry which is preliminary data.</text>
</comment>
<gene>
    <name evidence="4" type="ORF">ISN45_Aa08g012420</name>
</gene>
<dbReference type="PROSITE" id="PS51752">
    <property type="entry name" value="JACALIN_LECTIN"/>
    <property type="match status" value="4"/>
</dbReference>
<evidence type="ECO:0000313" key="4">
    <source>
        <dbReference type="EMBL" id="KAG7533621.1"/>
    </source>
</evidence>
<accession>A0A8T1XQX9</accession>
<dbReference type="PANTHER" id="PTHR47293:SF73">
    <property type="entry name" value="JACALIN-RELATED LECTIN 46-RELATED"/>
    <property type="match status" value="1"/>
</dbReference>
<dbReference type="FunFam" id="2.100.10.30:FF:000001">
    <property type="entry name" value="Jacalin-related lectin 33"/>
    <property type="match status" value="3"/>
</dbReference>
<dbReference type="GO" id="GO:0030246">
    <property type="term" value="F:carbohydrate binding"/>
    <property type="evidence" value="ECO:0007669"/>
    <property type="project" value="UniProtKB-KW"/>
</dbReference>
<dbReference type="PANTHER" id="PTHR47293">
    <property type="entry name" value="JACALIN-RELATED LECTIN 3"/>
    <property type="match status" value="1"/>
</dbReference>
<dbReference type="InterPro" id="IPR033734">
    <property type="entry name" value="Jacalin-like_lectin_dom_plant"/>
</dbReference>
<feature type="domain" description="Jacalin-type lectin" evidence="3">
    <location>
        <begin position="148"/>
        <end position="292"/>
    </location>
</feature>
<sequence length="737" mass="83183">MTQRLEAEGSKTWSYKWDDKSDHDDVTKIYVNYSPNGIESIRFDYVKSGKPTDGPFHGQSFDTYTHTFEINHLKSEHLESVEGYYTEDKGIQALRFKTNLRISKPIGYHDRCTKFILAVEGKKIIGFHGSINDWRVYSLGAYFTWTTPTRIDAIGGKVGTKWDDGVNQAGITKIHVRSGQKDIQFIKFEYIDKDGNLRDGPIHGSIYRRGSPHVFEIKHDEEYLVSVEGYYEGDDECGVIQALQFRTNIKTSELMGSKTGKKFRLVASGMKIVGFHGYAEKNLNSLGAYFTLLTPTKLDCHDTANESTFWDDGAFEGIRKVSVLWASNRISCLRINYENTGKVEKRDHGVNFNKKEEEFVVDFPNEFITSVMGTMNSSQITTLIFKTSKGRTSQMSGCHTSDSVEFVLERKGCAIVGFYGWYKPGMYITALGAYSFPMPVTPTAEKLEAQGCAGGAPWDDGSNFEGVRKIYIGTGEDGIVSVKFLYENDTHEIVVGDDHGNKNLLQHEEFGLDYPWEYLTSVEGSYDVVPGSEEFEVIIMLKFITNKRTSTRYGLEDGPRFVLHKEGHKIVGFHGKSSTMLHQLGVHVKISFGILDLKRFFGHGFDSESLVRAAVLGLVLRCGSAACSMRGSGGAAVQCRGFSHHHRLATTSSSSRCWIDGGQGEEVTYVYALKYNHPKWVIVRRIHIEKKIVSCNVAAYNSKFLVMTESKKDGVHEFDMRAKMDNPRFDTRVWKWQ</sequence>
<organism evidence="4 5">
    <name type="scientific">Arabidopsis thaliana x Arabidopsis arenosa</name>
    <dbReference type="NCBI Taxonomy" id="1240361"/>
    <lineage>
        <taxon>Eukaryota</taxon>
        <taxon>Viridiplantae</taxon>
        <taxon>Streptophyta</taxon>
        <taxon>Embryophyta</taxon>
        <taxon>Tracheophyta</taxon>
        <taxon>Spermatophyta</taxon>
        <taxon>Magnoliopsida</taxon>
        <taxon>eudicotyledons</taxon>
        <taxon>Gunneridae</taxon>
        <taxon>Pentapetalae</taxon>
        <taxon>rosids</taxon>
        <taxon>malvids</taxon>
        <taxon>Brassicales</taxon>
        <taxon>Brassicaceae</taxon>
        <taxon>Camelineae</taxon>
        <taxon>Arabidopsis</taxon>
    </lineage>
</organism>
<keyword evidence="2" id="KW-0430">Lectin</keyword>
<evidence type="ECO:0000259" key="3">
    <source>
        <dbReference type="PROSITE" id="PS51752"/>
    </source>
</evidence>
<dbReference type="CDD" id="cd09612">
    <property type="entry name" value="Jacalin"/>
    <property type="match status" value="4"/>
</dbReference>